<dbReference type="OrthoDB" id="7375616at2"/>
<sequence length="172" mass="17660">MAGIKRTLPIGAASIRLVAGTLFGAKSAYGQTDTNSPQPVHANHSAGHEAHARVPGFVAPTAAATPVPVPSVAALQVGAQIPAELLTLLGRRIVAKDVDGIIALQEREAVIIDWDGSVIHGLAAIRRSTASGSDQTQSSRSTPLQVVEAGGTRVGNTVIGRSASVMDIYTLE</sequence>
<accession>A0A1C4XKX5</accession>
<evidence type="ECO:0000313" key="2">
    <source>
        <dbReference type="Proteomes" id="UP000198797"/>
    </source>
</evidence>
<dbReference type="AlphaFoldDB" id="A0A1C4XKX5"/>
<evidence type="ECO:0000313" key="1">
    <source>
        <dbReference type="EMBL" id="SCF09169.1"/>
    </source>
</evidence>
<dbReference type="SUPFAM" id="SSF54427">
    <property type="entry name" value="NTF2-like"/>
    <property type="match status" value="1"/>
</dbReference>
<dbReference type="Proteomes" id="UP000198797">
    <property type="component" value="Unassembled WGS sequence"/>
</dbReference>
<organism evidence="1 2">
    <name type="scientific">Micromonospora matsumotoense</name>
    <dbReference type="NCBI Taxonomy" id="121616"/>
    <lineage>
        <taxon>Bacteria</taxon>
        <taxon>Bacillati</taxon>
        <taxon>Actinomycetota</taxon>
        <taxon>Actinomycetes</taxon>
        <taxon>Micromonosporales</taxon>
        <taxon>Micromonosporaceae</taxon>
        <taxon>Micromonospora</taxon>
    </lineage>
</organism>
<dbReference type="EMBL" id="FMCU01000005">
    <property type="protein sequence ID" value="SCF09169.1"/>
    <property type="molecule type" value="Genomic_DNA"/>
</dbReference>
<gene>
    <name evidence="1" type="ORF">GA0070216_1059</name>
</gene>
<proteinExistence type="predicted"/>
<name>A0A1C4XKX5_9ACTN</name>
<dbReference type="InterPro" id="IPR032710">
    <property type="entry name" value="NTF2-like_dom_sf"/>
</dbReference>
<reference evidence="2" key="1">
    <citation type="submission" date="2016-06" db="EMBL/GenBank/DDBJ databases">
        <authorList>
            <person name="Varghese N."/>
            <person name="Submissions Spin"/>
        </authorList>
    </citation>
    <scope>NUCLEOTIDE SEQUENCE [LARGE SCALE GENOMIC DNA]</scope>
    <source>
        <strain evidence="2">DSM 44100</strain>
    </source>
</reference>
<dbReference type="RefSeq" id="WP_091244049.1">
    <property type="nucleotide sequence ID" value="NZ_FMCU01000005.1"/>
</dbReference>
<dbReference type="Gene3D" id="3.10.450.50">
    <property type="match status" value="1"/>
</dbReference>
<keyword evidence="2" id="KW-1185">Reference proteome</keyword>
<protein>
    <submittedName>
        <fullName evidence="1">Uncharacterized protein</fullName>
    </submittedName>
</protein>
<dbReference type="STRING" id="121616.GA0070216_1059"/>